<evidence type="ECO:0000313" key="2">
    <source>
        <dbReference type="Proteomes" id="UP001162992"/>
    </source>
</evidence>
<dbReference type="EMBL" id="CM055100">
    <property type="protein sequence ID" value="KAJ7542825.1"/>
    <property type="molecule type" value="Genomic_DNA"/>
</dbReference>
<comment type="caution">
    <text evidence="1">The sequence shown here is derived from an EMBL/GenBank/DDBJ whole genome shotgun (WGS) entry which is preliminary data.</text>
</comment>
<reference evidence="2" key="1">
    <citation type="journal article" date="2024" name="Proc. Natl. Acad. Sci. U.S.A.">
        <title>Extraordinary preservation of gene collinearity over three hundred million years revealed in homosporous lycophytes.</title>
        <authorList>
            <person name="Li C."/>
            <person name="Wickell D."/>
            <person name="Kuo L.Y."/>
            <person name="Chen X."/>
            <person name="Nie B."/>
            <person name="Liao X."/>
            <person name="Peng D."/>
            <person name="Ji J."/>
            <person name="Jenkins J."/>
            <person name="Williams M."/>
            <person name="Shu S."/>
            <person name="Plott C."/>
            <person name="Barry K."/>
            <person name="Rajasekar S."/>
            <person name="Grimwood J."/>
            <person name="Han X."/>
            <person name="Sun S."/>
            <person name="Hou Z."/>
            <person name="He W."/>
            <person name="Dai G."/>
            <person name="Sun C."/>
            <person name="Schmutz J."/>
            <person name="Leebens-Mack J.H."/>
            <person name="Li F.W."/>
            <person name="Wang L."/>
        </authorList>
    </citation>
    <scope>NUCLEOTIDE SEQUENCE [LARGE SCALE GENOMIC DNA]</scope>
    <source>
        <strain evidence="2">cv. PW_Plant_1</strain>
    </source>
</reference>
<proteinExistence type="predicted"/>
<evidence type="ECO:0000313" key="1">
    <source>
        <dbReference type="EMBL" id="KAJ7542825.1"/>
    </source>
</evidence>
<organism evidence="1 2">
    <name type="scientific">Diphasiastrum complanatum</name>
    <name type="common">Issler's clubmoss</name>
    <name type="synonym">Lycopodium complanatum</name>
    <dbReference type="NCBI Taxonomy" id="34168"/>
    <lineage>
        <taxon>Eukaryota</taxon>
        <taxon>Viridiplantae</taxon>
        <taxon>Streptophyta</taxon>
        <taxon>Embryophyta</taxon>
        <taxon>Tracheophyta</taxon>
        <taxon>Lycopodiopsida</taxon>
        <taxon>Lycopodiales</taxon>
        <taxon>Lycopodiaceae</taxon>
        <taxon>Lycopodioideae</taxon>
        <taxon>Diphasiastrum</taxon>
    </lineage>
</organism>
<accession>A0ACC2CLK5</accession>
<gene>
    <name evidence="1" type="ORF">O6H91_09G013700</name>
</gene>
<protein>
    <submittedName>
        <fullName evidence="1">Uncharacterized protein</fullName>
    </submittedName>
</protein>
<sequence>MAGMEVDDGSNRVGGKRNFPGSRTFGPRIPQVCRFWQEGRCLKGDACQWQHPVAPETSGRFSGSSEPLGYKKSNYSIDNRAGAHVASIGTNGSGGQRRWGRKQQLQNLGEKVPFDSKRPLRDTVCLYWIRGNCNRGNNCNFLHSYTTASDFDIMTKLKGHEKAVRGIALPTGSSLLYTGGQDQTVRVWDCDTGKCSSVVPMGGDVGALLSESGWLFVGLPNEVKAWNMQTAAQQSLSGPKGQVHALAIISDLLFAGSQDGSILAWKFNFALNAFEPAASLWGHTGAVIALQTAGGRLYSGSMDKSIMVWDLSNGQCLQTLHGHSNVVMSLLCWEQFLLSCSLDGFIKVWQANASGTLEVAYTFPEDSEAAGSLDGALMLCGTVDAKGKPVLLCSYNDNTVRLFELPTFADRGMLFFNDEVRALQVGPGNLVFSGDSAGDVKVWCWSPALSAGVA</sequence>
<keyword evidence="2" id="KW-1185">Reference proteome</keyword>
<name>A0ACC2CLK5_DIPCM</name>
<dbReference type="Proteomes" id="UP001162992">
    <property type="component" value="Chromosome 9"/>
</dbReference>